<evidence type="ECO:0000256" key="3">
    <source>
        <dbReference type="ARBA" id="ARBA00022989"/>
    </source>
</evidence>
<dbReference type="Proteomes" id="UP000824969">
    <property type="component" value="Chromosome"/>
</dbReference>
<comment type="subcellular location">
    <subcellularLocation>
        <location evidence="1">Membrane</location>
        <topology evidence="1">Multi-pass membrane protein</topology>
    </subcellularLocation>
</comment>
<feature type="transmembrane region" description="Helical" evidence="5">
    <location>
        <begin position="187"/>
        <end position="213"/>
    </location>
</feature>
<name>A0ABM7H7W8_9EURY</name>
<evidence type="ECO:0000313" key="7">
    <source>
        <dbReference type="EMBL" id="BBL68909.1"/>
    </source>
</evidence>
<accession>A0ABM7H7W8</accession>
<evidence type="ECO:0000259" key="6">
    <source>
        <dbReference type="Pfam" id="PF04893"/>
    </source>
</evidence>
<feature type="transmembrane region" description="Helical" evidence="5">
    <location>
        <begin position="99"/>
        <end position="121"/>
    </location>
</feature>
<dbReference type="Pfam" id="PF04893">
    <property type="entry name" value="Yip1"/>
    <property type="match status" value="1"/>
</dbReference>
<evidence type="ECO:0000256" key="2">
    <source>
        <dbReference type="ARBA" id="ARBA00022692"/>
    </source>
</evidence>
<protein>
    <recommendedName>
        <fullName evidence="6">Yip1 domain-containing protein</fullName>
    </recommendedName>
</protein>
<reference evidence="7 8" key="1">
    <citation type="submission" date="2019-06" db="EMBL/GenBank/DDBJ databases">
        <title>Complete genome sequence of Methanoculleus chikugoensis strain MG62.</title>
        <authorList>
            <person name="Asakawa S."/>
            <person name="Dianou D."/>
        </authorList>
    </citation>
    <scope>NUCLEOTIDE SEQUENCE [LARGE SCALE GENOMIC DNA]</scope>
    <source>
        <strain evidence="7 8">MG62</strain>
    </source>
</reference>
<feature type="domain" description="Yip1" evidence="6">
    <location>
        <begin position="1"/>
        <end position="203"/>
    </location>
</feature>
<feature type="transmembrane region" description="Helical" evidence="5">
    <location>
        <begin position="57"/>
        <end position="87"/>
    </location>
</feature>
<keyword evidence="2 5" id="KW-0812">Transmembrane</keyword>
<proteinExistence type="predicted"/>
<keyword evidence="8" id="KW-1185">Reference proteome</keyword>
<evidence type="ECO:0000313" key="8">
    <source>
        <dbReference type="Proteomes" id="UP000824969"/>
    </source>
</evidence>
<evidence type="ECO:0000256" key="1">
    <source>
        <dbReference type="ARBA" id="ARBA00004141"/>
    </source>
</evidence>
<dbReference type="InterPro" id="IPR006977">
    <property type="entry name" value="Yip1_dom"/>
</dbReference>
<keyword evidence="3 5" id="KW-1133">Transmembrane helix</keyword>
<evidence type="ECO:0000256" key="4">
    <source>
        <dbReference type="ARBA" id="ARBA00023136"/>
    </source>
</evidence>
<keyword evidence="4 5" id="KW-0472">Membrane</keyword>
<dbReference type="EMBL" id="AP019781">
    <property type="protein sequence ID" value="BBL68909.1"/>
    <property type="molecule type" value="Genomic_DNA"/>
</dbReference>
<feature type="transmembrane region" description="Helical" evidence="5">
    <location>
        <begin position="151"/>
        <end position="175"/>
    </location>
</feature>
<feature type="transmembrane region" description="Helical" evidence="5">
    <location>
        <begin position="21"/>
        <end position="37"/>
    </location>
</feature>
<evidence type="ECO:0000256" key="5">
    <source>
        <dbReference type="SAM" id="Phobius"/>
    </source>
</evidence>
<organism evidence="7 8">
    <name type="scientific">Methanoculleus chikugoensis</name>
    <dbReference type="NCBI Taxonomy" id="118126"/>
    <lineage>
        <taxon>Archaea</taxon>
        <taxon>Methanobacteriati</taxon>
        <taxon>Methanobacteriota</taxon>
        <taxon>Stenosarchaea group</taxon>
        <taxon>Methanomicrobia</taxon>
        <taxon>Methanomicrobiales</taxon>
        <taxon>Methanomicrobiaceae</taxon>
        <taxon>Methanoculleus</taxon>
    </lineage>
</organism>
<sequence length="214" mass="24121">MFHPFQFFESMPEHPRLLPPLLLILGICLVRSVWYSQVLADYMVRLLEGSSFPTGGFALWSMVLLTIGPAIRWVLVAGIVFAISALLRGKGSFSQLFAYTAYGLLVGYMISLIQAIFSVLAGRQIMHEVSRLMMGSGYLSFPNLATDPTIAVFWMVFWLIGTIGFVWTFIVHVAATQYGRYIPRTHALLTVILAFVCMYGVVWMQVLFVRHIIT</sequence>
<gene>
    <name evidence="7" type="ORF">MchiMG62_20900</name>
</gene>